<feature type="compositionally biased region" description="Basic and acidic residues" evidence="1">
    <location>
        <begin position="130"/>
        <end position="140"/>
    </location>
</feature>
<evidence type="ECO:0000313" key="3">
    <source>
        <dbReference type="Proteomes" id="UP001378592"/>
    </source>
</evidence>
<gene>
    <name evidence="2" type="ORF">R5R35_005905</name>
</gene>
<feature type="region of interest" description="Disordered" evidence="1">
    <location>
        <begin position="121"/>
        <end position="140"/>
    </location>
</feature>
<comment type="caution">
    <text evidence="2">The sequence shown here is derived from an EMBL/GenBank/DDBJ whole genome shotgun (WGS) entry which is preliminary data.</text>
</comment>
<proteinExistence type="predicted"/>
<accession>A0AAN9Z4R3</accession>
<reference evidence="2 3" key="1">
    <citation type="submission" date="2024-03" db="EMBL/GenBank/DDBJ databases">
        <title>The genome assembly and annotation of the cricket Gryllus longicercus Weissman &amp; Gray.</title>
        <authorList>
            <person name="Szrajer S."/>
            <person name="Gray D."/>
            <person name="Ylla G."/>
        </authorList>
    </citation>
    <scope>NUCLEOTIDE SEQUENCE [LARGE SCALE GENOMIC DNA]</scope>
    <source>
        <strain evidence="2">DAG 2021-001</strain>
        <tissue evidence="2">Whole body minus gut</tissue>
    </source>
</reference>
<sequence>MRTCAASGVGGAAGGVGGAGGAGGAVASSAGDTGGACASAMRIPRPGRAHVYHVPSGRTRQVWTLTSAHPSVVGGGDGGGVEGGDATGWMKDAGGGSAKEERDGGWTFVPAAVVVGAEEMERENGAPANRFKESPEPGDISRESGGFWHWVRRWFCLTPRNPTARMAGA</sequence>
<dbReference type="Proteomes" id="UP001378592">
    <property type="component" value="Unassembled WGS sequence"/>
</dbReference>
<protein>
    <submittedName>
        <fullName evidence="2">Uncharacterized protein</fullName>
    </submittedName>
</protein>
<evidence type="ECO:0000256" key="1">
    <source>
        <dbReference type="SAM" id="MobiDB-lite"/>
    </source>
</evidence>
<name>A0AAN9Z4R3_9ORTH</name>
<evidence type="ECO:0000313" key="2">
    <source>
        <dbReference type="EMBL" id="KAK7794935.1"/>
    </source>
</evidence>
<organism evidence="2 3">
    <name type="scientific">Gryllus longicercus</name>
    <dbReference type="NCBI Taxonomy" id="2509291"/>
    <lineage>
        <taxon>Eukaryota</taxon>
        <taxon>Metazoa</taxon>
        <taxon>Ecdysozoa</taxon>
        <taxon>Arthropoda</taxon>
        <taxon>Hexapoda</taxon>
        <taxon>Insecta</taxon>
        <taxon>Pterygota</taxon>
        <taxon>Neoptera</taxon>
        <taxon>Polyneoptera</taxon>
        <taxon>Orthoptera</taxon>
        <taxon>Ensifera</taxon>
        <taxon>Gryllidea</taxon>
        <taxon>Grylloidea</taxon>
        <taxon>Gryllidae</taxon>
        <taxon>Gryllinae</taxon>
        <taxon>Gryllus</taxon>
    </lineage>
</organism>
<dbReference type="EMBL" id="JAZDUA010000310">
    <property type="protein sequence ID" value="KAK7794935.1"/>
    <property type="molecule type" value="Genomic_DNA"/>
</dbReference>
<dbReference type="AlphaFoldDB" id="A0AAN9Z4R3"/>
<keyword evidence="3" id="KW-1185">Reference proteome</keyword>